<accession>A0AAV7I9G6</accession>
<comment type="caution">
    <text evidence="2">The sequence shown here is derived from an EMBL/GenBank/DDBJ whole genome shotgun (WGS) entry which is preliminary data.</text>
</comment>
<feature type="region of interest" description="Disordered" evidence="1">
    <location>
        <begin position="134"/>
        <end position="165"/>
    </location>
</feature>
<feature type="compositionally biased region" description="Acidic residues" evidence="1">
    <location>
        <begin position="137"/>
        <end position="161"/>
    </location>
</feature>
<proteinExistence type="predicted"/>
<evidence type="ECO:0000313" key="2">
    <source>
        <dbReference type="EMBL" id="KAH0547358.1"/>
    </source>
</evidence>
<reference evidence="2 3" key="1">
    <citation type="journal article" date="2021" name="J. Hered.">
        <title>A chromosome-level genome assembly of the parasitoid wasp, Cotesia glomerata (Hymenoptera: Braconidae).</title>
        <authorList>
            <person name="Pinto B.J."/>
            <person name="Weis J.J."/>
            <person name="Gamble T."/>
            <person name="Ode P.J."/>
            <person name="Paul R."/>
            <person name="Zaspel J.M."/>
        </authorList>
    </citation>
    <scope>NUCLEOTIDE SEQUENCE [LARGE SCALE GENOMIC DNA]</scope>
    <source>
        <strain evidence="2">CgM1</strain>
    </source>
</reference>
<evidence type="ECO:0000313" key="3">
    <source>
        <dbReference type="Proteomes" id="UP000826195"/>
    </source>
</evidence>
<dbReference type="Proteomes" id="UP000826195">
    <property type="component" value="Unassembled WGS sequence"/>
</dbReference>
<keyword evidence="3" id="KW-1185">Reference proteome</keyword>
<evidence type="ECO:0000256" key="1">
    <source>
        <dbReference type="SAM" id="MobiDB-lite"/>
    </source>
</evidence>
<gene>
    <name evidence="2" type="ORF">KQX54_018873</name>
</gene>
<dbReference type="EMBL" id="JAHXZJ010002237">
    <property type="protein sequence ID" value="KAH0547358.1"/>
    <property type="molecule type" value="Genomic_DNA"/>
</dbReference>
<dbReference type="AlphaFoldDB" id="A0AAV7I9G6"/>
<name>A0AAV7I9G6_COTGL</name>
<organism evidence="2 3">
    <name type="scientific">Cotesia glomerata</name>
    <name type="common">Lepidopteran parasitic wasp</name>
    <name type="synonym">Apanteles glomeratus</name>
    <dbReference type="NCBI Taxonomy" id="32391"/>
    <lineage>
        <taxon>Eukaryota</taxon>
        <taxon>Metazoa</taxon>
        <taxon>Ecdysozoa</taxon>
        <taxon>Arthropoda</taxon>
        <taxon>Hexapoda</taxon>
        <taxon>Insecta</taxon>
        <taxon>Pterygota</taxon>
        <taxon>Neoptera</taxon>
        <taxon>Endopterygota</taxon>
        <taxon>Hymenoptera</taxon>
        <taxon>Apocrita</taxon>
        <taxon>Ichneumonoidea</taxon>
        <taxon>Braconidae</taxon>
        <taxon>Microgastrinae</taxon>
        <taxon>Cotesia</taxon>
    </lineage>
</organism>
<protein>
    <submittedName>
        <fullName evidence="2">Uncharacterized protein</fullName>
    </submittedName>
</protein>
<sequence length="190" mass="22817">MQIDQVARLHKELRLNLAKFREFRENKDSDKEKLNMDVILEEVTLIKEEIKSAREEMKSEINKLSELIVKLDQKCRRINDGSEDLQVRLNAALEKAKLAEEQLQKERKNNIFREETERMLKLSAMENYEKILKGFEQEDEEDEEDEGDKGDEEDEDEEDEEASPKFDWVNYRFRIRNLMQELFHSENAQF</sequence>